<evidence type="ECO:0000313" key="3">
    <source>
        <dbReference type="Proteomes" id="UP000191025"/>
    </source>
</evidence>
<name>A0A1V4GS00_MORLA</name>
<keyword evidence="1" id="KW-0472">Membrane</keyword>
<dbReference type="RefSeq" id="WP_062499332.1">
    <property type="nucleotide sequence ID" value="NZ_MXAN01000067.1"/>
</dbReference>
<protein>
    <submittedName>
        <fullName evidence="2">Uncharacterized protein</fullName>
    </submittedName>
</protein>
<comment type="caution">
    <text evidence="2">The sequence shown here is derived from an EMBL/GenBank/DDBJ whole genome shotgun (WGS) entry which is preliminary data.</text>
</comment>
<evidence type="ECO:0000256" key="1">
    <source>
        <dbReference type="SAM" id="Phobius"/>
    </source>
</evidence>
<feature type="transmembrane region" description="Helical" evidence="1">
    <location>
        <begin position="43"/>
        <end position="62"/>
    </location>
</feature>
<keyword evidence="1" id="KW-1133">Transmembrane helix</keyword>
<dbReference type="EMBL" id="MXAN01000067">
    <property type="protein sequence ID" value="OPH35405.1"/>
    <property type="molecule type" value="Genomic_DNA"/>
</dbReference>
<dbReference type="Proteomes" id="UP000191025">
    <property type="component" value="Unassembled WGS sequence"/>
</dbReference>
<reference evidence="3" key="1">
    <citation type="submission" date="2017-03" db="EMBL/GenBank/DDBJ databases">
        <title>Draft genome sequence of Moraxella equi CCUG 4950T type strain.</title>
        <authorList>
            <person name="Salva-Serra F."/>
            <person name="Engstrom-Jakobsson H."/>
            <person name="Thorell K."/>
            <person name="Jaen-Luchoro D."/>
            <person name="Gonzales-Siles L."/>
            <person name="Karlsson R."/>
            <person name="Yazdan S."/>
            <person name="Boulund F."/>
            <person name="Johnning A."/>
            <person name="Engstrand L."/>
            <person name="Kristiansson E."/>
            <person name="Moore E."/>
        </authorList>
    </citation>
    <scope>NUCLEOTIDE SEQUENCE [LARGE SCALE GENOMIC DNA]</scope>
    <source>
        <strain evidence="3">CCUG 4441</strain>
    </source>
</reference>
<sequence>MEEISRLLLAPLRFVAWVVWELFFREVLGWFWGKCYRNFPKTTIFVCVLLVVLAGYGIVTLLNKA</sequence>
<evidence type="ECO:0000313" key="2">
    <source>
        <dbReference type="EMBL" id="OPH35405.1"/>
    </source>
</evidence>
<gene>
    <name evidence="2" type="ORF">B5J94_09605</name>
</gene>
<accession>A0A1V4GS00</accession>
<keyword evidence="1" id="KW-0812">Transmembrane</keyword>
<proteinExistence type="predicted"/>
<organism evidence="2 3">
    <name type="scientific">Moraxella lacunata</name>
    <dbReference type="NCBI Taxonomy" id="477"/>
    <lineage>
        <taxon>Bacteria</taxon>
        <taxon>Pseudomonadati</taxon>
        <taxon>Pseudomonadota</taxon>
        <taxon>Gammaproteobacteria</taxon>
        <taxon>Moraxellales</taxon>
        <taxon>Moraxellaceae</taxon>
        <taxon>Moraxella</taxon>
    </lineage>
</organism>
<feature type="transmembrane region" description="Helical" evidence="1">
    <location>
        <begin position="7"/>
        <end position="23"/>
    </location>
</feature>
<dbReference type="AlphaFoldDB" id="A0A1V4GS00"/>